<dbReference type="RefSeq" id="WP_141610466.1">
    <property type="nucleotide sequence ID" value="NZ_VIGC02000014.1"/>
</dbReference>
<keyword evidence="1" id="KW-0004">4Fe-4S</keyword>
<evidence type="ECO:0000256" key="6">
    <source>
        <dbReference type="ARBA" id="ARBA00023002"/>
    </source>
</evidence>
<dbReference type="Gene3D" id="1.25.10.10">
    <property type="entry name" value="Leucine-rich Repeat Variant"/>
    <property type="match status" value="1"/>
</dbReference>
<evidence type="ECO:0000256" key="3">
    <source>
        <dbReference type="ARBA" id="ARBA00022694"/>
    </source>
</evidence>
<comment type="caution">
    <text evidence="10">The sequence shown here is derived from an EMBL/GenBank/DDBJ whole genome shotgun (WGS) entry which is preliminary data.</text>
</comment>
<protein>
    <submittedName>
        <fullName evidence="10">DUF1730 domain-containing protein</fullName>
    </submittedName>
</protein>
<dbReference type="Pfam" id="PF13646">
    <property type="entry name" value="HEAT_2"/>
    <property type="match status" value="1"/>
</dbReference>
<organism evidence="10 11">
    <name type="scientific">Litorilinea aerophila</name>
    <dbReference type="NCBI Taxonomy" id="1204385"/>
    <lineage>
        <taxon>Bacteria</taxon>
        <taxon>Bacillati</taxon>
        <taxon>Chloroflexota</taxon>
        <taxon>Caldilineae</taxon>
        <taxon>Caldilineales</taxon>
        <taxon>Caldilineaceae</taxon>
        <taxon>Litorilinea</taxon>
    </lineage>
</organism>
<dbReference type="FunCoup" id="A0A540VF78">
    <property type="interactions" value="156"/>
</dbReference>
<dbReference type="OrthoDB" id="9784571at2"/>
<dbReference type="InterPro" id="IPR004453">
    <property type="entry name" value="QueG"/>
</dbReference>
<dbReference type="InterPro" id="IPR016024">
    <property type="entry name" value="ARM-type_fold"/>
</dbReference>
<dbReference type="SUPFAM" id="SSF46548">
    <property type="entry name" value="alpha-helical ferredoxin"/>
    <property type="match status" value="1"/>
</dbReference>
<dbReference type="Pfam" id="PF13484">
    <property type="entry name" value="Fer4_16"/>
    <property type="match status" value="1"/>
</dbReference>
<evidence type="ECO:0000256" key="5">
    <source>
        <dbReference type="ARBA" id="ARBA00022785"/>
    </source>
</evidence>
<keyword evidence="5" id="KW-0671">Queuosine biosynthesis</keyword>
<evidence type="ECO:0000259" key="9">
    <source>
        <dbReference type="PROSITE" id="PS51379"/>
    </source>
</evidence>
<keyword evidence="4" id="KW-0479">Metal-binding</keyword>
<dbReference type="GO" id="GO:0008616">
    <property type="term" value="P:tRNA queuosine(34) biosynthetic process"/>
    <property type="evidence" value="ECO:0007669"/>
    <property type="project" value="UniProtKB-KW"/>
</dbReference>
<keyword evidence="7" id="KW-0408">Iron</keyword>
<accession>A0A540VF78</accession>
<dbReference type="InterPro" id="IPR017896">
    <property type="entry name" value="4Fe4S_Fe-S-bd"/>
</dbReference>
<dbReference type="SMART" id="SM00567">
    <property type="entry name" value="EZ_HEAT"/>
    <property type="match status" value="2"/>
</dbReference>
<evidence type="ECO:0000313" key="10">
    <source>
        <dbReference type="EMBL" id="TQE95410.1"/>
    </source>
</evidence>
<dbReference type="GO" id="GO:0052693">
    <property type="term" value="F:epoxyqueuosine reductase activity"/>
    <property type="evidence" value="ECO:0007669"/>
    <property type="project" value="TreeGrafter"/>
</dbReference>
<sequence>MPTDSLTQAIKREARRLGFDDCRALPVQTAPHADFFEAWLAAGRAGEMTYLERHQEKRRQPALLASPKTPPFQTMLVLTVNYYQFDLPPSLRDDPSRGIIASYAWGDDYHEIMRPLLYELDAFIRTQTGRASLGKALVDTGPVLERDWAQQAGVGFMGKNCCLIHPRDGSWLFLATLLIPERLTYDPPPQALPPHEPTAQAVMAGLPPDQVYGRWYLSPPETPERSVVATCGRCTRCLDACPTAAFVGPYHLDPQRCISYWTIEARGPIPRALRARFGNRIFGCDICQEVCPWNRRLSRQTPLLKGLEAHADRIAPPLLEGFAAETPYWLQPAAFAEHFRHSPILRAGRAGMLRNVCVALGNWGAVEAIPALGQALQDPEPLPRGHAAWALGRIAARHPHSQARSLLAAALETEADPWVQEEIHLALSTPSLADGLSPVLH</sequence>
<dbReference type="PANTHER" id="PTHR30002:SF4">
    <property type="entry name" value="EPOXYQUEUOSINE REDUCTASE"/>
    <property type="match status" value="1"/>
</dbReference>
<dbReference type="InterPro" id="IPR011989">
    <property type="entry name" value="ARM-like"/>
</dbReference>
<dbReference type="GO" id="GO:0046872">
    <property type="term" value="F:metal ion binding"/>
    <property type="evidence" value="ECO:0007669"/>
    <property type="project" value="UniProtKB-KW"/>
</dbReference>
<dbReference type="GO" id="GO:0051539">
    <property type="term" value="F:4 iron, 4 sulfur cluster binding"/>
    <property type="evidence" value="ECO:0007669"/>
    <property type="project" value="UniProtKB-KW"/>
</dbReference>
<evidence type="ECO:0000256" key="8">
    <source>
        <dbReference type="ARBA" id="ARBA00023014"/>
    </source>
</evidence>
<dbReference type="AlphaFoldDB" id="A0A540VF78"/>
<reference evidence="10 11" key="1">
    <citation type="submission" date="2019-06" db="EMBL/GenBank/DDBJ databases">
        <title>Genome sequence of Litorilinea aerophila BAA-2444.</title>
        <authorList>
            <person name="Maclea K.S."/>
            <person name="Maurais E.G."/>
            <person name="Iannazzi L.C."/>
        </authorList>
    </citation>
    <scope>NUCLEOTIDE SEQUENCE [LARGE SCALE GENOMIC DNA]</scope>
    <source>
        <strain evidence="10 11">ATCC BAA-2444</strain>
    </source>
</reference>
<dbReference type="Proteomes" id="UP000317371">
    <property type="component" value="Unassembled WGS sequence"/>
</dbReference>
<keyword evidence="6" id="KW-0560">Oxidoreductase</keyword>
<dbReference type="InterPro" id="IPR013542">
    <property type="entry name" value="QueG_DUF1730"/>
</dbReference>
<dbReference type="PROSITE" id="PS51379">
    <property type="entry name" value="4FE4S_FER_2"/>
    <property type="match status" value="1"/>
</dbReference>
<keyword evidence="2" id="KW-0963">Cytoplasm</keyword>
<dbReference type="Gene3D" id="3.30.70.20">
    <property type="match status" value="1"/>
</dbReference>
<evidence type="ECO:0000313" key="11">
    <source>
        <dbReference type="Proteomes" id="UP000317371"/>
    </source>
</evidence>
<evidence type="ECO:0000256" key="1">
    <source>
        <dbReference type="ARBA" id="ARBA00022485"/>
    </source>
</evidence>
<gene>
    <name evidence="10" type="ORF">FKZ61_12475</name>
</gene>
<evidence type="ECO:0000256" key="2">
    <source>
        <dbReference type="ARBA" id="ARBA00022490"/>
    </source>
</evidence>
<proteinExistence type="predicted"/>
<dbReference type="InterPro" id="IPR004155">
    <property type="entry name" value="PBS_lyase_HEAT"/>
</dbReference>
<dbReference type="InterPro" id="IPR017900">
    <property type="entry name" value="4Fe4S_Fe_S_CS"/>
</dbReference>
<dbReference type="PANTHER" id="PTHR30002">
    <property type="entry name" value="EPOXYQUEUOSINE REDUCTASE"/>
    <property type="match status" value="1"/>
</dbReference>
<evidence type="ECO:0000256" key="4">
    <source>
        <dbReference type="ARBA" id="ARBA00022723"/>
    </source>
</evidence>
<dbReference type="EMBL" id="VIGC01000014">
    <property type="protein sequence ID" value="TQE95410.1"/>
    <property type="molecule type" value="Genomic_DNA"/>
</dbReference>
<name>A0A540VF78_9CHLR</name>
<feature type="domain" description="4Fe-4S ferredoxin-type" evidence="9">
    <location>
        <begin position="221"/>
        <end position="251"/>
    </location>
</feature>
<keyword evidence="8" id="KW-0411">Iron-sulfur</keyword>
<dbReference type="InParanoid" id="A0A540VF78"/>
<keyword evidence="3" id="KW-0819">tRNA processing</keyword>
<evidence type="ECO:0000256" key="7">
    <source>
        <dbReference type="ARBA" id="ARBA00023004"/>
    </source>
</evidence>
<keyword evidence="11" id="KW-1185">Reference proteome</keyword>
<dbReference type="SUPFAM" id="SSF48371">
    <property type="entry name" value="ARM repeat"/>
    <property type="match status" value="1"/>
</dbReference>
<dbReference type="Pfam" id="PF08331">
    <property type="entry name" value="QueG_DUF1730"/>
    <property type="match status" value="1"/>
</dbReference>
<dbReference type="PROSITE" id="PS00198">
    <property type="entry name" value="4FE4S_FER_1"/>
    <property type="match status" value="1"/>
</dbReference>